<dbReference type="Pfam" id="PF25545">
    <property type="entry name" value="DUF7924"/>
    <property type="match status" value="1"/>
</dbReference>
<accession>A0AAE0DJT4</accession>
<dbReference type="AlphaFoldDB" id="A0AAE0DJT4"/>
<dbReference type="EMBL" id="JASNWA010000009">
    <property type="protein sequence ID" value="KAK3169618.1"/>
    <property type="molecule type" value="Genomic_DNA"/>
</dbReference>
<dbReference type="Proteomes" id="UP001276659">
    <property type="component" value="Unassembled WGS sequence"/>
</dbReference>
<feature type="domain" description="DUF7924" evidence="2">
    <location>
        <begin position="147"/>
        <end position="319"/>
    </location>
</feature>
<evidence type="ECO:0000313" key="4">
    <source>
        <dbReference type="Proteomes" id="UP001276659"/>
    </source>
</evidence>
<sequence>MALPFTPSKTTISVSAKPNNIGEIRRVLYDNNLVIEDDQALERCLGIKDKALEIIQGDRNSGMQPGSNEEIQELRKIFATGNELTFLVELWGSLLHKTRTARQLDPQGRIEWIKGAWRKDCLRTNWGADFLRDSVPAIQKPDDKVLAKLLESLPRIQNPRPDLTYGLGQEAFDETERRIMHTCNKFTVLSADLYHGFFLVEVKSAEGTIEDAENQCCRGGAALVHARIQFNAQATMEHESPPMGADLQSIAFTLALVPSKAHMFVHWAEIRNTDIVYHMNLVNSYDFRSLSCDGFAQLRYDIDNVLDWGTSRRKQEIKNVCKEIAKKTNGANADEDLEGESEPPPTKKRRRGRGGKA</sequence>
<dbReference type="InterPro" id="IPR057684">
    <property type="entry name" value="DUF7924"/>
</dbReference>
<name>A0AAE0DJT4_9LECA</name>
<evidence type="ECO:0000313" key="3">
    <source>
        <dbReference type="EMBL" id="KAK3169618.1"/>
    </source>
</evidence>
<comment type="caution">
    <text evidence="3">The sequence shown here is derived from an EMBL/GenBank/DDBJ whole genome shotgun (WGS) entry which is preliminary data.</text>
</comment>
<keyword evidence="4" id="KW-1185">Reference proteome</keyword>
<feature type="region of interest" description="Disordered" evidence="1">
    <location>
        <begin position="328"/>
        <end position="357"/>
    </location>
</feature>
<protein>
    <recommendedName>
        <fullName evidence="2">DUF7924 domain-containing protein</fullName>
    </recommendedName>
</protein>
<proteinExistence type="predicted"/>
<evidence type="ECO:0000259" key="2">
    <source>
        <dbReference type="Pfam" id="PF25545"/>
    </source>
</evidence>
<dbReference type="PANTHER" id="PTHR42470">
    <property type="entry name" value="VAST DOMAIN-CONTAINING PROTEIN"/>
    <property type="match status" value="1"/>
</dbReference>
<feature type="compositionally biased region" description="Basic residues" evidence="1">
    <location>
        <begin position="346"/>
        <end position="357"/>
    </location>
</feature>
<dbReference type="PANTHER" id="PTHR42470:SF1">
    <property type="entry name" value="VAST DOMAIN-CONTAINING PROTEIN"/>
    <property type="match status" value="1"/>
</dbReference>
<reference evidence="3" key="1">
    <citation type="submission" date="2022-11" db="EMBL/GenBank/DDBJ databases">
        <title>Chromosomal genome sequence assembly and mating type (MAT) locus characterization of the leprose asexual lichenized fungus Lepraria neglecta (Nyl.) Erichsen.</title>
        <authorList>
            <person name="Allen J.L."/>
            <person name="Pfeffer B."/>
        </authorList>
    </citation>
    <scope>NUCLEOTIDE SEQUENCE</scope>
    <source>
        <strain evidence="3">Allen 5258</strain>
    </source>
</reference>
<organism evidence="3 4">
    <name type="scientific">Lepraria neglecta</name>
    <dbReference type="NCBI Taxonomy" id="209136"/>
    <lineage>
        <taxon>Eukaryota</taxon>
        <taxon>Fungi</taxon>
        <taxon>Dikarya</taxon>
        <taxon>Ascomycota</taxon>
        <taxon>Pezizomycotina</taxon>
        <taxon>Lecanoromycetes</taxon>
        <taxon>OSLEUM clade</taxon>
        <taxon>Lecanoromycetidae</taxon>
        <taxon>Lecanorales</taxon>
        <taxon>Lecanorineae</taxon>
        <taxon>Stereocaulaceae</taxon>
        <taxon>Lepraria</taxon>
    </lineage>
</organism>
<evidence type="ECO:0000256" key="1">
    <source>
        <dbReference type="SAM" id="MobiDB-lite"/>
    </source>
</evidence>
<gene>
    <name evidence="3" type="ORF">OEA41_009002</name>
</gene>